<evidence type="ECO:0000313" key="3">
    <source>
        <dbReference type="EMBL" id="MFD1194157.1"/>
    </source>
</evidence>
<keyword evidence="4" id="KW-1185">Reference proteome</keyword>
<keyword evidence="3" id="KW-0966">Cell projection</keyword>
<proteinExistence type="predicted"/>
<comment type="caution">
    <text evidence="3">The sequence shown here is derived from an EMBL/GenBank/DDBJ whole genome shotgun (WGS) entry which is preliminary data.</text>
</comment>
<dbReference type="Pfam" id="PF01052">
    <property type="entry name" value="FliMN_C"/>
    <property type="match status" value="1"/>
</dbReference>
<sequence>MSPQRALRLALEKTADEDLSLALTVSSSERTKADHAGLIALIPDAMMLILIDGPDGATGMVALDAAILASLIEVQTMGQVLSRPTPVRALTRTDAALATPLVDGVLTRVTGHLSDHPDRHWVCGYRFGAMIEDRRSLGLALTAPDYHVFRLPLDIGPGIRMGEMVLALPVRPDPAVVAGVAEQADPSRQLQDRVLAAPARLDAILCRLHLPLSEIGALSVGDVLAVPQDAIREISIEVAGARRLATARLGKLDGLRALRLNLPDTLPDHGLGTDAAVHGEQSAPQAPPMPAASLADAVPEPAAPGPRARPADGGPDGGAEDAEGSRAVATATMDAFQAELTGMGRLDGDPMDDFALSMGTGPAAA</sequence>
<evidence type="ECO:0000256" key="1">
    <source>
        <dbReference type="SAM" id="MobiDB-lite"/>
    </source>
</evidence>
<dbReference type="InterPro" id="IPR036429">
    <property type="entry name" value="SpoA-like_sf"/>
</dbReference>
<evidence type="ECO:0000313" key="4">
    <source>
        <dbReference type="Proteomes" id="UP001597151"/>
    </source>
</evidence>
<dbReference type="InterPro" id="IPR001543">
    <property type="entry name" value="FliN-like_C"/>
</dbReference>
<dbReference type="EMBL" id="JBHTKR010000002">
    <property type="protein sequence ID" value="MFD1194157.1"/>
    <property type="molecule type" value="Genomic_DNA"/>
</dbReference>
<keyword evidence="3" id="KW-0282">Flagellum</keyword>
<feature type="domain" description="Flagellar motor switch protein FliN-like C-terminal" evidence="2">
    <location>
        <begin position="193"/>
        <end position="260"/>
    </location>
</feature>
<protein>
    <submittedName>
        <fullName evidence="3">FliM/FliN family flagellar motor switch protein</fullName>
    </submittedName>
</protein>
<name>A0ABW3TDN6_9RHOB</name>
<gene>
    <name evidence="3" type="ORF">ACFQ3C_05705</name>
</gene>
<reference evidence="4" key="1">
    <citation type="journal article" date="2019" name="Int. J. Syst. Evol. Microbiol.">
        <title>The Global Catalogue of Microorganisms (GCM) 10K type strain sequencing project: providing services to taxonomists for standard genome sequencing and annotation.</title>
        <authorList>
            <consortium name="The Broad Institute Genomics Platform"/>
            <consortium name="The Broad Institute Genome Sequencing Center for Infectious Disease"/>
            <person name="Wu L."/>
            <person name="Ma J."/>
        </authorList>
    </citation>
    <scope>NUCLEOTIDE SEQUENCE [LARGE SCALE GENOMIC DNA]</scope>
    <source>
        <strain evidence="4">CCUG 55328</strain>
    </source>
</reference>
<dbReference type="Proteomes" id="UP001597151">
    <property type="component" value="Unassembled WGS sequence"/>
</dbReference>
<dbReference type="RefSeq" id="WP_380789523.1">
    <property type="nucleotide sequence ID" value="NZ_JBHTKR010000002.1"/>
</dbReference>
<dbReference type="SUPFAM" id="SSF101801">
    <property type="entry name" value="Surface presentation of antigens (SPOA)"/>
    <property type="match status" value="1"/>
</dbReference>
<evidence type="ECO:0000259" key="2">
    <source>
        <dbReference type="Pfam" id="PF01052"/>
    </source>
</evidence>
<keyword evidence="3" id="KW-0969">Cilium</keyword>
<dbReference type="Gene3D" id="2.30.330.10">
    <property type="entry name" value="SpoA-like"/>
    <property type="match status" value="1"/>
</dbReference>
<feature type="region of interest" description="Disordered" evidence="1">
    <location>
        <begin position="271"/>
        <end position="365"/>
    </location>
</feature>
<accession>A0ABW3TDN6</accession>
<organism evidence="3 4">
    <name type="scientific">Seohaeicola saemankumensis</name>
    <dbReference type="NCBI Taxonomy" id="481181"/>
    <lineage>
        <taxon>Bacteria</taxon>
        <taxon>Pseudomonadati</taxon>
        <taxon>Pseudomonadota</taxon>
        <taxon>Alphaproteobacteria</taxon>
        <taxon>Rhodobacterales</taxon>
        <taxon>Roseobacteraceae</taxon>
        <taxon>Seohaeicola</taxon>
    </lineage>
</organism>